<feature type="binding site" evidence="4">
    <location>
        <begin position="68"/>
        <end position="72"/>
    </location>
    <ligand>
        <name>D-ribulose 5-phosphate</name>
        <dbReference type="ChEBI" id="CHEBI:58121"/>
    </ligand>
</feature>
<dbReference type="PANTHER" id="PTHR43732">
    <property type="entry name" value="RIBOSE 5-PHOSPHATE ISOMERASE-RELATED"/>
    <property type="match status" value="1"/>
</dbReference>
<comment type="similarity">
    <text evidence="1">Belongs to the LacAB/RpiB family.</text>
</comment>
<accession>A0A930DLS8</accession>
<feature type="active site" description="Proton donor" evidence="3">
    <location>
        <position position="100"/>
    </location>
</feature>
<dbReference type="InterPro" id="IPR003500">
    <property type="entry name" value="RpiB_LacA_LacB"/>
</dbReference>
<dbReference type="InterPro" id="IPR036569">
    <property type="entry name" value="RpiB_LacA_LacB_sf"/>
</dbReference>
<dbReference type="EC" id="5.3.1.6" evidence="5"/>
<feature type="binding site" evidence="4">
    <location>
        <position position="101"/>
    </location>
    <ligand>
        <name>D-ribulose 5-phosphate</name>
        <dbReference type="ChEBI" id="CHEBI:58121"/>
    </ligand>
</feature>
<sequence>MKMKIAMGNDHAAVEMKMELKAYLEEQGIEIINVGTDTSERYDYPLAGYQVAKLVQEGKADFGIAICGTGVGISLAANKVPGIRAFPCSEPYSAAMGRRHNNANVLCLGARVVGVELAKMIVDSFLLAEFEGGRHADRVALISEIEEDAEGFKKRM</sequence>
<dbReference type="AlphaFoldDB" id="A0A930DLS8"/>
<evidence type="ECO:0000256" key="4">
    <source>
        <dbReference type="PIRSR" id="PIRSR005384-2"/>
    </source>
</evidence>
<evidence type="ECO:0000256" key="2">
    <source>
        <dbReference type="ARBA" id="ARBA00023235"/>
    </source>
</evidence>
<reference evidence="5" key="1">
    <citation type="submission" date="2020-04" db="EMBL/GenBank/DDBJ databases">
        <title>Deep metagenomics examines the oral microbiome during advanced dental caries in children, revealing novel taxa and co-occurrences with host molecules.</title>
        <authorList>
            <person name="Baker J.L."/>
            <person name="Morton J.T."/>
            <person name="Dinis M."/>
            <person name="Alvarez R."/>
            <person name="Tran N.C."/>
            <person name="Knight R."/>
            <person name="Edlund A."/>
        </authorList>
    </citation>
    <scope>NUCLEOTIDE SEQUENCE</scope>
    <source>
        <strain evidence="5">JCVI_38_bin.19</strain>
    </source>
</reference>
<organism evidence="5 6">
    <name type="scientific">Oribacterium sinus</name>
    <dbReference type="NCBI Taxonomy" id="237576"/>
    <lineage>
        <taxon>Bacteria</taxon>
        <taxon>Bacillati</taxon>
        <taxon>Bacillota</taxon>
        <taxon>Clostridia</taxon>
        <taxon>Lachnospirales</taxon>
        <taxon>Lachnospiraceae</taxon>
        <taxon>Oribacterium</taxon>
    </lineage>
</organism>
<proteinExistence type="inferred from homology"/>
<dbReference type="NCBIfam" id="TIGR01120">
    <property type="entry name" value="rpiB"/>
    <property type="match status" value="1"/>
</dbReference>
<keyword evidence="2 5" id="KW-0413">Isomerase</keyword>
<protein>
    <submittedName>
        <fullName evidence="5">Ribose 5-phosphate isomerase B</fullName>
        <ecNumber evidence="5">5.3.1.6</ecNumber>
    </submittedName>
</protein>
<gene>
    <name evidence="5" type="primary">rpiB</name>
    <name evidence="5" type="ORF">HXM90_09770</name>
</gene>
<feature type="binding site" evidence="4">
    <location>
        <position position="134"/>
    </location>
    <ligand>
        <name>D-ribulose 5-phosphate</name>
        <dbReference type="ChEBI" id="CHEBI:58121"/>
    </ligand>
</feature>
<dbReference type="EMBL" id="JABZRA010000217">
    <property type="protein sequence ID" value="MBF1273678.1"/>
    <property type="molecule type" value="Genomic_DNA"/>
</dbReference>
<dbReference type="NCBIfam" id="NF004051">
    <property type="entry name" value="PRK05571.1"/>
    <property type="match status" value="1"/>
</dbReference>
<dbReference type="GO" id="GO:0005975">
    <property type="term" value="P:carbohydrate metabolic process"/>
    <property type="evidence" value="ECO:0007669"/>
    <property type="project" value="InterPro"/>
</dbReference>
<evidence type="ECO:0000256" key="1">
    <source>
        <dbReference type="ARBA" id="ARBA00008754"/>
    </source>
</evidence>
<dbReference type="InterPro" id="IPR051812">
    <property type="entry name" value="SPI_LacAB/RpiB"/>
</dbReference>
<dbReference type="Proteomes" id="UP000775770">
    <property type="component" value="Unassembled WGS sequence"/>
</dbReference>
<name>A0A930DLS8_9FIRM</name>
<evidence type="ECO:0000256" key="3">
    <source>
        <dbReference type="PIRSR" id="PIRSR005384-1"/>
    </source>
</evidence>
<evidence type="ECO:0000313" key="5">
    <source>
        <dbReference type="EMBL" id="MBF1273678.1"/>
    </source>
</evidence>
<feature type="binding site" evidence="4">
    <location>
        <begin position="10"/>
        <end position="11"/>
    </location>
    <ligand>
        <name>D-ribulose 5-phosphate</name>
        <dbReference type="ChEBI" id="CHEBI:58121"/>
    </ligand>
</feature>
<dbReference type="NCBIfam" id="TIGR00689">
    <property type="entry name" value="rpiB_lacA_lacB"/>
    <property type="match status" value="1"/>
</dbReference>
<feature type="binding site" evidence="4">
    <location>
        <position position="138"/>
    </location>
    <ligand>
        <name>D-ribulose 5-phosphate</name>
        <dbReference type="ChEBI" id="CHEBI:58121"/>
    </ligand>
</feature>
<feature type="binding site" evidence="4">
    <location>
        <position position="111"/>
    </location>
    <ligand>
        <name>D-ribulose 5-phosphate</name>
        <dbReference type="ChEBI" id="CHEBI:58121"/>
    </ligand>
</feature>
<dbReference type="InterPro" id="IPR004785">
    <property type="entry name" value="RpiB"/>
</dbReference>
<dbReference type="Pfam" id="PF02502">
    <property type="entry name" value="LacAB_rpiB"/>
    <property type="match status" value="1"/>
</dbReference>
<dbReference type="Gene3D" id="3.40.1400.10">
    <property type="entry name" value="Sugar-phosphate isomerase, RpiB/LacA/LacB"/>
    <property type="match status" value="1"/>
</dbReference>
<evidence type="ECO:0000313" key="6">
    <source>
        <dbReference type="Proteomes" id="UP000775770"/>
    </source>
</evidence>
<feature type="active site" description="Proton acceptor" evidence="3">
    <location>
        <position position="67"/>
    </location>
</feature>
<dbReference type="PANTHER" id="PTHR43732:SF1">
    <property type="entry name" value="RIBOSE 5-PHOSPHATE ISOMERASE"/>
    <property type="match status" value="1"/>
</dbReference>
<comment type="caution">
    <text evidence="5">The sequence shown here is derived from an EMBL/GenBank/DDBJ whole genome shotgun (WGS) entry which is preliminary data.</text>
</comment>
<dbReference type="SUPFAM" id="SSF89623">
    <property type="entry name" value="Ribose/Galactose isomerase RpiB/AlsB"/>
    <property type="match status" value="1"/>
</dbReference>
<dbReference type="GO" id="GO:0004751">
    <property type="term" value="F:ribose-5-phosphate isomerase activity"/>
    <property type="evidence" value="ECO:0007669"/>
    <property type="project" value="UniProtKB-EC"/>
</dbReference>
<dbReference type="PIRSF" id="PIRSF005384">
    <property type="entry name" value="RpiB_LacA_B"/>
    <property type="match status" value="1"/>
</dbReference>